<dbReference type="Gene3D" id="3.40.50.620">
    <property type="entry name" value="HUPs"/>
    <property type="match status" value="2"/>
</dbReference>
<dbReference type="Proteomes" id="UP000186817">
    <property type="component" value="Unassembled WGS sequence"/>
</dbReference>
<keyword evidence="5" id="KW-0175">Coiled coil</keyword>
<feature type="coiled-coil region" evidence="5">
    <location>
        <begin position="351"/>
        <end position="378"/>
    </location>
</feature>
<evidence type="ECO:0000256" key="1">
    <source>
        <dbReference type="ARBA" id="ARBA00004141"/>
    </source>
</evidence>
<comment type="caution">
    <text evidence="9">The sequence shown here is derived from an EMBL/GenBank/DDBJ whole genome shotgun (WGS) entry which is preliminary data.</text>
</comment>
<protein>
    <submittedName>
        <fullName evidence="9">Potassium voltage-gated channel subfamily H member 5</fullName>
    </submittedName>
</protein>
<dbReference type="InterPro" id="IPR014729">
    <property type="entry name" value="Rossmann-like_a/b/a_fold"/>
</dbReference>
<feature type="transmembrane region" description="Helical" evidence="7">
    <location>
        <begin position="824"/>
        <end position="844"/>
    </location>
</feature>
<comment type="subcellular location">
    <subcellularLocation>
        <location evidence="1">Membrane</location>
        <topology evidence="1">Multi-pass membrane protein</topology>
    </subcellularLocation>
</comment>
<proteinExistence type="predicted"/>
<evidence type="ECO:0000259" key="8">
    <source>
        <dbReference type="Pfam" id="PF00520"/>
    </source>
</evidence>
<dbReference type="PANTHER" id="PTHR10217">
    <property type="entry name" value="VOLTAGE AND LIGAND GATED POTASSIUM CHANNEL"/>
    <property type="match status" value="1"/>
</dbReference>
<evidence type="ECO:0000256" key="3">
    <source>
        <dbReference type="ARBA" id="ARBA00022989"/>
    </source>
</evidence>
<feature type="transmembrane region" description="Helical" evidence="7">
    <location>
        <begin position="1016"/>
        <end position="1035"/>
    </location>
</feature>
<gene>
    <name evidence="9" type="primary">Kcnh5</name>
    <name evidence="9" type="ORF">AK812_SmicGene22354</name>
</gene>
<feature type="region of interest" description="Disordered" evidence="6">
    <location>
        <begin position="714"/>
        <end position="744"/>
    </location>
</feature>
<dbReference type="Gene3D" id="1.10.287.70">
    <property type="match status" value="1"/>
</dbReference>
<evidence type="ECO:0000256" key="4">
    <source>
        <dbReference type="ARBA" id="ARBA00023136"/>
    </source>
</evidence>
<feature type="compositionally biased region" description="Low complexity" evidence="6">
    <location>
        <begin position="735"/>
        <end position="744"/>
    </location>
</feature>
<feature type="region of interest" description="Disordered" evidence="6">
    <location>
        <begin position="1945"/>
        <end position="1972"/>
    </location>
</feature>
<feature type="compositionally biased region" description="Basic and acidic residues" evidence="6">
    <location>
        <begin position="662"/>
        <end position="680"/>
    </location>
</feature>
<evidence type="ECO:0000256" key="2">
    <source>
        <dbReference type="ARBA" id="ARBA00022692"/>
    </source>
</evidence>
<evidence type="ECO:0000256" key="6">
    <source>
        <dbReference type="SAM" id="MobiDB-lite"/>
    </source>
</evidence>
<feature type="region of interest" description="Disordered" evidence="6">
    <location>
        <begin position="2072"/>
        <end position="2143"/>
    </location>
</feature>
<dbReference type="PANTHER" id="PTHR10217:SF435">
    <property type="entry name" value="POTASSIUM VOLTAGE-GATED CHANNEL PROTEIN EAG"/>
    <property type="match status" value="1"/>
</dbReference>
<sequence length="2255" mass="251396">MLRTCFVNERVNAWCSSSDMKALKECSSIQERLQSKEELFADPRGASGSGYCLHLPTSHARPEFVAVGSELAPTFCWDASAMSSTVMDGPEWPLDHFRQAYEKALSERSGRNMAVLVFPGDFSPVHVGHLLMVQQEGHPLLWSKVVVWCGAFWPPSNLAGGAQDIEAGEKMIRTGWSRLTTGWGTTTSAESAAIEQLISTHRALLLDGGRAEVGSEAGYSACAIFLSAVETTAKTFGLEAAPRAYRKRFSANYRALFPDDARHYRVDVLEASADQHSAIWVNGDKFELSPEAICHAEALQKAWAELSQLVESCAGPDGNTARHPARSDLCTVLDALDAAWAGFEHKYIAELIDIEEQARRLIIKAVDLEARLSMLEENAGKGKESQDVQRALVQGIAHLNSVANFRRKGRDDLGYDILESAAAVLSRFSLTSKDIVAAGEGKGFAAAAIQDAVSRSAGVSMAVDVVGSFEAMRRYLREVKKCLERVDPHLCNNVGLVARLVDWEESWEIGSRYVRQTVLFDANNDVVAEFRVAQRLAPAFTNMCTDCDVELFLVLPRMVILCCLEKPGEPRAGLLRSLLPHRFPESAAKGLEVDPEMGLLLTQFSQNRTTIKRDTIDMASSFRDVIEQLTQLSSEFERQAAKLQQLSLENEQLREIAQVHADAGDRTGSKFRAEPGDVRRPANVPPTKRAATDHSLEDAGCDQVRRDISGLRLAASSHMPPPPAEEPSSLKKSDPSTSVNSSSSFAEVQELSKLYTQSWETSGRQLQTSKSRAWVGRSQVSKLVKEEKIGFMIMRAGKTKEFSQGKPWYVINPESNWFGTGWQCITCAALIFVALVTPLQIGFFQVQWDFSLVFSILVDTVFLIDSILQFFTSYRRLTARGMQWEVRLHKIAINYLKTWFVLDVITLVPFDILGLTMGNEGVASWKSIRALRVLRLLKLFRLLKTSRIMHRFEIPYSIPYQHIALFRFLVILLLMVHWQSCVWAMTLQLVDGDQPQWLDDIEATDLLFGADRDSALTTYIASFYFCSYTMTSVGYGDLGPKNIVERLICIFMVMSSGLCWAYVLGEVCAIVADFNAESQIFRKKMHHLNRMMADQELPFEMRSRLRSFFLSNRFLMQHLHQQELLGQLSPQLQSEVCTALHLTWIAKVHFFAQFMRLVDALEMRGVHTAPYRACVADISRQLELQAFAQQDSFDNVQVLYILSKGLVALNSHVQKDGAVWGEDFVLSDTSLIRPVAGYALTYIEVLYLTRERFMGVIERRKRTCPQLGYIVRRYCVRVAVFRGVIAEARRRVRRQVRKELAEASAGKLTSSPPQSPDSAMKEALLPGSVPVLSLLAGAGDSAPQATLVRRAVTGAAGGEEVRHLPPAVQERVEALMREVERWSLELQRHNAEDWNQCSSVLVRASAPADGVTWQSAERQCSMFKWELPEAAPIALWQISGVIQSPAMCQRFGVLATFKWMAMNGRTVHDLPHTPRRDWWQQRICTAELGGLLVAAGLAWDKGEYQNTRAAQRLERAGYDVLAGWLAPMAGGPLSPEFRLAAVREAVQAEGLLEASAWALRQEPVKELEVLESLRKALVEETGLSSKSAPRVRVVAVCGADDTKKYQNLKPQEMLGLVVVPQPGEEEFLLERPLQQVYVSEAPTGKGGKLTSEQLAEAIKGGDLAFVAEALPENVLRLVLRPTREEEMAFEQDLAKLLPQVPDSTWPAGKLMQKLVAYDHEGTLALLILSDAMAPAMKCHVDLLEKARERLEQRGYRVVGMWLSPWNETRVESSGRGTSGLSREFRLRMAQNLANSHESLEVASWELSQEGKPTAIQTCPSSIGPRQAKFCPAEMPATYQAGRGLDQGALQRLLDRKGASQGVLKELPAEDRSKQWEGLIGSGKKKLRCSQCTRPIHDDVTARQLICDRCYSASVQADRPGKDQRHRKSLALDSCVDEISQAQELCRTPSTEANSEELTASQPPTPQDAGIPSSVDLTSLKKQLAGEWLGRQGCKYQVVFGDLHDIHVTRVHQDSPAQPDVPLYLDIRERFLWWGKDRLYFLDLSEVDWTSEPASLVWRDPGCGQRPDMEWQRLIPERNDSSGSQVRVQRWARRTPGQAGSVDFAQEPASMPTPADSGSAQSASSPQDAEAKPRQPKAQTSSCAVWKPVARADFKGKVQEVPDESRKAATDRKDQLAEAALREIISQLKRPGNGGYVWVDDWNERFNATLGTVRNFIESNPDKFQVTPTTGRGYRVMLVSETRPSKPVWRKLRGGS</sequence>
<keyword evidence="10" id="KW-1185">Reference proteome</keyword>
<dbReference type="PRINTS" id="PR01463">
    <property type="entry name" value="EAGCHANLFMLY"/>
</dbReference>
<feature type="transmembrane region" description="Helical" evidence="7">
    <location>
        <begin position="1047"/>
        <end position="1065"/>
    </location>
</feature>
<keyword evidence="2 7" id="KW-0812">Transmembrane</keyword>
<feature type="transmembrane region" description="Helical" evidence="7">
    <location>
        <begin position="850"/>
        <end position="871"/>
    </location>
</feature>
<dbReference type="SUPFAM" id="SSF81324">
    <property type="entry name" value="Voltage-gated potassium channels"/>
    <property type="match status" value="1"/>
</dbReference>
<feature type="region of interest" description="Disordered" evidence="6">
    <location>
        <begin position="660"/>
        <end position="697"/>
    </location>
</feature>
<evidence type="ECO:0000313" key="10">
    <source>
        <dbReference type="Proteomes" id="UP000186817"/>
    </source>
</evidence>
<dbReference type="OrthoDB" id="426293at2759"/>
<reference evidence="9 10" key="1">
    <citation type="submission" date="2016-02" db="EMBL/GenBank/DDBJ databases">
        <title>Genome analysis of coral dinoflagellate symbionts highlights evolutionary adaptations to a symbiotic lifestyle.</title>
        <authorList>
            <person name="Aranda M."/>
            <person name="Li Y."/>
            <person name="Liew Y.J."/>
            <person name="Baumgarten S."/>
            <person name="Simakov O."/>
            <person name="Wilson M."/>
            <person name="Piel J."/>
            <person name="Ashoor H."/>
            <person name="Bougouffa S."/>
            <person name="Bajic V.B."/>
            <person name="Ryu T."/>
            <person name="Ravasi T."/>
            <person name="Bayer T."/>
            <person name="Micklem G."/>
            <person name="Kim H."/>
            <person name="Bhak J."/>
            <person name="Lajeunesse T.C."/>
            <person name="Voolstra C.R."/>
        </authorList>
    </citation>
    <scope>NUCLEOTIDE SEQUENCE [LARGE SCALE GENOMIC DNA]</scope>
    <source>
        <strain evidence="9 10">CCMP2467</strain>
    </source>
</reference>
<name>A0A1Q9DK01_SYMMI</name>
<dbReference type="GO" id="GO:0005886">
    <property type="term" value="C:plasma membrane"/>
    <property type="evidence" value="ECO:0007669"/>
    <property type="project" value="TreeGrafter"/>
</dbReference>
<dbReference type="GO" id="GO:0005249">
    <property type="term" value="F:voltage-gated potassium channel activity"/>
    <property type="evidence" value="ECO:0007669"/>
    <property type="project" value="InterPro"/>
</dbReference>
<dbReference type="EMBL" id="LSRX01000500">
    <property type="protein sequence ID" value="OLP95496.1"/>
    <property type="molecule type" value="Genomic_DNA"/>
</dbReference>
<feature type="domain" description="Ion transport" evidence="8">
    <location>
        <begin position="826"/>
        <end position="1078"/>
    </location>
</feature>
<dbReference type="GO" id="GO:0042391">
    <property type="term" value="P:regulation of membrane potential"/>
    <property type="evidence" value="ECO:0007669"/>
    <property type="project" value="TreeGrafter"/>
</dbReference>
<evidence type="ECO:0000313" key="9">
    <source>
        <dbReference type="EMBL" id="OLP95496.1"/>
    </source>
</evidence>
<evidence type="ECO:0000256" key="7">
    <source>
        <dbReference type="SAM" id="Phobius"/>
    </source>
</evidence>
<dbReference type="Pfam" id="PF00520">
    <property type="entry name" value="Ion_trans"/>
    <property type="match status" value="1"/>
</dbReference>
<dbReference type="InterPro" id="IPR003938">
    <property type="entry name" value="K_chnl_volt-dep_EAG/ELK/ERG"/>
</dbReference>
<dbReference type="SUPFAM" id="SSF51206">
    <property type="entry name" value="cAMP-binding domain-like"/>
    <property type="match status" value="1"/>
</dbReference>
<organism evidence="9 10">
    <name type="scientific">Symbiodinium microadriaticum</name>
    <name type="common">Dinoflagellate</name>
    <name type="synonym">Zooxanthella microadriatica</name>
    <dbReference type="NCBI Taxonomy" id="2951"/>
    <lineage>
        <taxon>Eukaryota</taxon>
        <taxon>Sar</taxon>
        <taxon>Alveolata</taxon>
        <taxon>Dinophyceae</taxon>
        <taxon>Suessiales</taxon>
        <taxon>Symbiodiniaceae</taxon>
        <taxon>Symbiodinium</taxon>
    </lineage>
</organism>
<dbReference type="Gene3D" id="1.10.287.630">
    <property type="entry name" value="Helix hairpin bin"/>
    <property type="match status" value="1"/>
</dbReference>
<keyword evidence="3 7" id="KW-1133">Transmembrane helix</keyword>
<dbReference type="InterPro" id="IPR050818">
    <property type="entry name" value="KCNH_animal-type"/>
</dbReference>
<feature type="compositionally biased region" description="Polar residues" evidence="6">
    <location>
        <begin position="2115"/>
        <end position="2126"/>
    </location>
</feature>
<keyword evidence="4 7" id="KW-0472">Membrane</keyword>
<feature type="coiled-coil region" evidence="5">
    <location>
        <begin position="626"/>
        <end position="656"/>
    </location>
</feature>
<dbReference type="InterPro" id="IPR018490">
    <property type="entry name" value="cNMP-bd_dom_sf"/>
</dbReference>
<feature type="transmembrane region" description="Helical" evidence="7">
    <location>
        <begin position="964"/>
        <end position="985"/>
    </location>
</feature>
<dbReference type="InterPro" id="IPR005821">
    <property type="entry name" value="Ion_trans_dom"/>
</dbReference>
<feature type="compositionally biased region" description="Polar residues" evidence="6">
    <location>
        <begin position="1945"/>
        <end position="1961"/>
    </location>
</feature>
<evidence type="ECO:0000256" key="5">
    <source>
        <dbReference type="SAM" id="Coils"/>
    </source>
</evidence>
<accession>A0A1Q9DK01</accession>